<organism evidence="2 3">
    <name type="scientific">Cinchona calisaya</name>
    <dbReference type="NCBI Taxonomy" id="153742"/>
    <lineage>
        <taxon>Eukaryota</taxon>
        <taxon>Viridiplantae</taxon>
        <taxon>Streptophyta</taxon>
        <taxon>Embryophyta</taxon>
        <taxon>Tracheophyta</taxon>
        <taxon>Spermatophyta</taxon>
        <taxon>Magnoliopsida</taxon>
        <taxon>eudicotyledons</taxon>
        <taxon>Gunneridae</taxon>
        <taxon>Pentapetalae</taxon>
        <taxon>asterids</taxon>
        <taxon>lamiids</taxon>
        <taxon>Gentianales</taxon>
        <taxon>Rubiaceae</taxon>
        <taxon>Cinchonoideae</taxon>
        <taxon>Cinchoneae</taxon>
        <taxon>Cinchona</taxon>
    </lineage>
</organism>
<evidence type="ECO:0000259" key="1">
    <source>
        <dbReference type="PROSITE" id="PS50878"/>
    </source>
</evidence>
<reference evidence="2 3" key="1">
    <citation type="submission" date="2024-11" db="EMBL/GenBank/DDBJ databases">
        <title>A near-complete genome assembly of Cinchona calisaya.</title>
        <authorList>
            <person name="Lian D.C."/>
            <person name="Zhao X.W."/>
            <person name="Wei L."/>
        </authorList>
    </citation>
    <scope>NUCLEOTIDE SEQUENCE [LARGE SCALE GENOMIC DNA]</scope>
    <source>
        <tissue evidence="2">Nenye</tissue>
    </source>
</reference>
<protein>
    <recommendedName>
        <fullName evidence="1">Reverse transcriptase domain-containing protein</fullName>
    </recommendedName>
</protein>
<comment type="caution">
    <text evidence="2">The sequence shown here is derived from an EMBL/GenBank/DDBJ whole genome shotgun (WGS) entry which is preliminary data.</text>
</comment>
<dbReference type="InterPro" id="IPR052343">
    <property type="entry name" value="Retrotransposon-Effector_Assoc"/>
</dbReference>
<dbReference type="Proteomes" id="UP001630127">
    <property type="component" value="Unassembled WGS sequence"/>
</dbReference>
<dbReference type="InterPro" id="IPR000477">
    <property type="entry name" value="RT_dom"/>
</dbReference>
<dbReference type="PANTHER" id="PTHR46890">
    <property type="entry name" value="NON-LTR RETROLELEMENT REVERSE TRANSCRIPTASE-LIKE PROTEIN-RELATED"/>
    <property type="match status" value="1"/>
</dbReference>
<feature type="domain" description="Reverse transcriptase" evidence="1">
    <location>
        <begin position="1"/>
        <end position="123"/>
    </location>
</feature>
<sequence>MIAYEYMHYLHGKRKRKQGFMTIKPNMSKAYDRVECDFLAKVMGKMEFCSQWIGWVMKCISTVTYSFNINGNICGYIKPYRGIRQGDPLSPYLFLLCSEGLSSLLSQASINKEIFGISISRGS</sequence>
<gene>
    <name evidence="2" type="ORF">ACH5RR_029522</name>
</gene>
<dbReference type="AlphaFoldDB" id="A0ABD2YTB6"/>
<proteinExistence type="predicted"/>
<accession>A0ABD2YTB6</accession>
<dbReference type="EMBL" id="JBJUIK010000012">
    <property type="protein sequence ID" value="KAL3510121.1"/>
    <property type="molecule type" value="Genomic_DNA"/>
</dbReference>
<evidence type="ECO:0000313" key="2">
    <source>
        <dbReference type="EMBL" id="KAL3510121.1"/>
    </source>
</evidence>
<keyword evidence="3" id="KW-1185">Reference proteome</keyword>
<name>A0ABD2YTB6_9GENT</name>
<evidence type="ECO:0000313" key="3">
    <source>
        <dbReference type="Proteomes" id="UP001630127"/>
    </source>
</evidence>
<dbReference type="PROSITE" id="PS50878">
    <property type="entry name" value="RT_POL"/>
    <property type="match status" value="1"/>
</dbReference>
<dbReference type="PANTHER" id="PTHR46890:SF48">
    <property type="entry name" value="RNA-DIRECTED DNA POLYMERASE"/>
    <property type="match status" value="1"/>
</dbReference>
<dbReference type="Pfam" id="PF00078">
    <property type="entry name" value="RVT_1"/>
    <property type="match status" value="1"/>
</dbReference>